<evidence type="ECO:0000256" key="3">
    <source>
        <dbReference type="PROSITE-ProRule" id="PRU00339"/>
    </source>
</evidence>
<dbReference type="EMBL" id="JAAAHW010006354">
    <property type="protein sequence ID" value="KAF9962800.1"/>
    <property type="molecule type" value="Genomic_DNA"/>
</dbReference>
<organism evidence="6 7">
    <name type="scientific">Modicella reniformis</name>
    <dbReference type="NCBI Taxonomy" id="1440133"/>
    <lineage>
        <taxon>Eukaryota</taxon>
        <taxon>Fungi</taxon>
        <taxon>Fungi incertae sedis</taxon>
        <taxon>Mucoromycota</taxon>
        <taxon>Mortierellomycotina</taxon>
        <taxon>Mortierellomycetes</taxon>
        <taxon>Mortierellales</taxon>
        <taxon>Mortierellaceae</taxon>
        <taxon>Modicella</taxon>
    </lineage>
</organism>
<dbReference type="PANTHER" id="PTHR45188">
    <property type="entry name" value="DNAJ PROTEIN P58IPK HOMOLOG"/>
    <property type="match status" value="1"/>
</dbReference>
<sequence length="468" mass="52151">MPAEAMDVDRLENPLTAEQIKAQANQEYKTGNYAAAVDLYSQSIKLEPSNATYYGNRSAALMMVKKYSDAAKDCQMAVQLDPLFVKGYLRGAKCQLQLGNVNESLRLYTKVLDLEPNNAVAAKERAQVNQVQSQIDHIQMFMANKQFGLGANACDRLLGMVELAPRSWMIWKGECLIGKKDFNGASSVAMDLLRRDSQNSDAIYLRAQVLYSQGENAKAITHCAEALRCDPDCSKARVLMKQVKHLEATKTAGNDAFKNGKLQEALDLYTTALSIDPESESTNSKLYSNRAMVYAKLGRYQDAVQDCDSSLNLDPAYLKVLRKRAECYQKLEKYEDAVRDLKAAAEMDKGNRDIRRELQAAELELKKSSRKDYYKILGVGRDANDSELKKAYRKQALLYHPDKNDGDATAESKFKDVGEAYAVLSDPTKKHRYDNGMDVDGAGGGMDDFGGGGGDVNSMFYQMFMNQQ</sequence>
<reference evidence="6" key="1">
    <citation type="journal article" date="2020" name="Fungal Divers.">
        <title>Resolving the Mortierellaceae phylogeny through synthesis of multi-gene phylogenetics and phylogenomics.</title>
        <authorList>
            <person name="Vandepol N."/>
            <person name="Liber J."/>
            <person name="Desiro A."/>
            <person name="Na H."/>
            <person name="Kennedy M."/>
            <person name="Barry K."/>
            <person name="Grigoriev I.V."/>
            <person name="Miller A.N."/>
            <person name="O'Donnell K."/>
            <person name="Stajich J.E."/>
            <person name="Bonito G."/>
        </authorList>
    </citation>
    <scope>NUCLEOTIDE SEQUENCE</scope>
    <source>
        <strain evidence="6">MES-2147</strain>
    </source>
</reference>
<evidence type="ECO:0000313" key="7">
    <source>
        <dbReference type="Proteomes" id="UP000749646"/>
    </source>
</evidence>
<keyword evidence="4" id="KW-0175">Coiled coil</keyword>
<dbReference type="Pfam" id="PF13432">
    <property type="entry name" value="TPR_16"/>
    <property type="match status" value="2"/>
</dbReference>
<dbReference type="SUPFAM" id="SSF48452">
    <property type="entry name" value="TPR-like"/>
    <property type="match status" value="1"/>
</dbReference>
<dbReference type="InterPro" id="IPR036869">
    <property type="entry name" value="J_dom_sf"/>
</dbReference>
<dbReference type="SUPFAM" id="SSF46565">
    <property type="entry name" value="Chaperone J-domain"/>
    <property type="match status" value="1"/>
</dbReference>
<dbReference type="PROSITE" id="PS00636">
    <property type="entry name" value="DNAJ_1"/>
    <property type="match status" value="1"/>
</dbReference>
<protein>
    <recommendedName>
        <fullName evidence="5">J domain-containing protein</fullName>
    </recommendedName>
</protein>
<feature type="repeat" description="TPR" evidence="3">
    <location>
        <begin position="17"/>
        <end position="50"/>
    </location>
</feature>
<keyword evidence="1" id="KW-0677">Repeat</keyword>
<dbReference type="InterPro" id="IPR011990">
    <property type="entry name" value="TPR-like_helical_dom_sf"/>
</dbReference>
<feature type="non-terminal residue" evidence="6">
    <location>
        <position position="468"/>
    </location>
</feature>
<dbReference type="Proteomes" id="UP000749646">
    <property type="component" value="Unassembled WGS sequence"/>
</dbReference>
<dbReference type="InterPro" id="IPR001623">
    <property type="entry name" value="DnaJ_domain"/>
</dbReference>
<keyword evidence="7" id="KW-1185">Reference proteome</keyword>
<dbReference type="PRINTS" id="PR00625">
    <property type="entry name" value="JDOMAIN"/>
</dbReference>
<dbReference type="AlphaFoldDB" id="A0A9P6J557"/>
<evidence type="ECO:0000256" key="1">
    <source>
        <dbReference type="ARBA" id="ARBA00022737"/>
    </source>
</evidence>
<dbReference type="SMART" id="SM00271">
    <property type="entry name" value="DnaJ"/>
    <property type="match status" value="1"/>
</dbReference>
<keyword evidence="2 3" id="KW-0802">TPR repeat</keyword>
<dbReference type="OrthoDB" id="10250354at2759"/>
<dbReference type="Pfam" id="PF00226">
    <property type="entry name" value="DnaJ"/>
    <property type="match status" value="1"/>
</dbReference>
<feature type="repeat" description="TPR" evidence="3">
    <location>
        <begin position="85"/>
        <end position="118"/>
    </location>
</feature>
<dbReference type="InterPro" id="IPR018253">
    <property type="entry name" value="DnaJ_domain_CS"/>
</dbReference>
<dbReference type="Pfam" id="PF00515">
    <property type="entry name" value="TPR_1"/>
    <property type="match status" value="1"/>
</dbReference>
<evidence type="ECO:0000313" key="6">
    <source>
        <dbReference type="EMBL" id="KAF9962800.1"/>
    </source>
</evidence>
<dbReference type="InterPro" id="IPR019734">
    <property type="entry name" value="TPR_rpt"/>
</dbReference>
<accession>A0A9P6J557</accession>
<dbReference type="Gene3D" id="1.25.40.10">
    <property type="entry name" value="Tetratricopeptide repeat domain"/>
    <property type="match status" value="1"/>
</dbReference>
<gene>
    <name evidence="6" type="ORF">BGZ65_007892</name>
</gene>
<dbReference type="PANTHER" id="PTHR45188:SF2">
    <property type="entry name" value="DNAJ HOMOLOG SUBFAMILY C MEMBER 7"/>
    <property type="match status" value="1"/>
</dbReference>
<evidence type="ECO:0000256" key="4">
    <source>
        <dbReference type="SAM" id="Coils"/>
    </source>
</evidence>
<dbReference type="SMART" id="SM00028">
    <property type="entry name" value="TPR"/>
    <property type="match status" value="7"/>
</dbReference>
<name>A0A9P6J557_9FUNG</name>
<dbReference type="PROSITE" id="PS50076">
    <property type="entry name" value="DNAJ_2"/>
    <property type="match status" value="1"/>
</dbReference>
<feature type="coiled-coil region" evidence="4">
    <location>
        <begin position="324"/>
        <end position="371"/>
    </location>
</feature>
<feature type="repeat" description="TPR" evidence="3">
    <location>
        <begin position="246"/>
        <end position="279"/>
    </location>
</feature>
<evidence type="ECO:0000259" key="5">
    <source>
        <dbReference type="PROSITE" id="PS50076"/>
    </source>
</evidence>
<dbReference type="Gene3D" id="1.10.287.110">
    <property type="entry name" value="DnaJ domain"/>
    <property type="match status" value="1"/>
</dbReference>
<comment type="caution">
    <text evidence="6">The sequence shown here is derived from an EMBL/GenBank/DDBJ whole genome shotgun (WGS) entry which is preliminary data.</text>
</comment>
<evidence type="ECO:0000256" key="2">
    <source>
        <dbReference type="ARBA" id="ARBA00022803"/>
    </source>
</evidence>
<proteinExistence type="predicted"/>
<feature type="repeat" description="TPR" evidence="3">
    <location>
        <begin position="284"/>
        <end position="317"/>
    </location>
</feature>
<dbReference type="PROSITE" id="PS50005">
    <property type="entry name" value="TPR"/>
    <property type="match status" value="4"/>
</dbReference>
<dbReference type="CDD" id="cd06257">
    <property type="entry name" value="DnaJ"/>
    <property type="match status" value="1"/>
</dbReference>
<feature type="domain" description="J" evidence="5">
    <location>
        <begin position="372"/>
        <end position="437"/>
    </location>
</feature>